<evidence type="ECO:0000313" key="4">
    <source>
        <dbReference type="EMBL" id="KAK1362760.1"/>
    </source>
</evidence>
<dbReference type="GO" id="GO:0046854">
    <property type="term" value="P:phosphatidylinositol phosphate biosynthetic process"/>
    <property type="evidence" value="ECO:0007669"/>
    <property type="project" value="TreeGrafter"/>
</dbReference>
<dbReference type="GO" id="GO:0005886">
    <property type="term" value="C:plasma membrane"/>
    <property type="evidence" value="ECO:0007669"/>
    <property type="project" value="TreeGrafter"/>
</dbReference>
<dbReference type="EC" id="2.7.1.68" evidence="1"/>
<keyword evidence="2" id="KW-0418">Kinase</keyword>
<evidence type="ECO:0000259" key="3">
    <source>
        <dbReference type="Pfam" id="PF01504"/>
    </source>
</evidence>
<gene>
    <name evidence="4" type="ORF">POM88_038321</name>
</gene>
<dbReference type="GO" id="GO:0016308">
    <property type="term" value="F:1-phosphatidylinositol-4-phosphate 5-kinase activity"/>
    <property type="evidence" value="ECO:0007669"/>
    <property type="project" value="UniProtKB-EC"/>
</dbReference>
<evidence type="ECO:0000313" key="5">
    <source>
        <dbReference type="Proteomes" id="UP001237642"/>
    </source>
</evidence>
<keyword evidence="2" id="KW-0808">Transferase</keyword>
<feature type="domain" description="PIPK" evidence="3">
    <location>
        <begin position="113"/>
        <end position="162"/>
    </location>
</feature>
<dbReference type="SUPFAM" id="SSF56104">
    <property type="entry name" value="SAICAR synthase-like"/>
    <property type="match status" value="1"/>
</dbReference>
<proteinExistence type="predicted"/>
<protein>
    <recommendedName>
        <fullName evidence="1">1-phosphatidylinositol-4-phosphate 5-kinase</fullName>
        <ecNumber evidence="1">2.7.1.68</ecNumber>
    </recommendedName>
</protein>
<dbReference type="PANTHER" id="PTHR23086">
    <property type="entry name" value="PHOSPHATIDYLINOSITOL-4-PHOSPHATE 5-KINASE"/>
    <property type="match status" value="1"/>
</dbReference>
<dbReference type="InterPro" id="IPR027483">
    <property type="entry name" value="PInositol-4-P-4/5-kinase_C_sf"/>
</dbReference>
<dbReference type="Pfam" id="PF01504">
    <property type="entry name" value="PIP5K"/>
    <property type="match status" value="1"/>
</dbReference>
<name>A0AAD8M5D3_9APIA</name>
<dbReference type="PANTHER" id="PTHR23086:SF29">
    <property type="entry name" value="PHOSPHATIDYLINOSITOL 4-PHOSPHATE 5-KINASE 4"/>
    <property type="match status" value="1"/>
</dbReference>
<dbReference type="InterPro" id="IPR002498">
    <property type="entry name" value="PInositol-4-P-4/5-kinase_core"/>
</dbReference>
<organism evidence="4 5">
    <name type="scientific">Heracleum sosnowskyi</name>
    <dbReference type="NCBI Taxonomy" id="360622"/>
    <lineage>
        <taxon>Eukaryota</taxon>
        <taxon>Viridiplantae</taxon>
        <taxon>Streptophyta</taxon>
        <taxon>Embryophyta</taxon>
        <taxon>Tracheophyta</taxon>
        <taxon>Spermatophyta</taxon>
        <taxon>Magnoliopsida</taxon>
        <taxon>eudicotyledons</taxon>
        <taxon>Gunneridae</taxon>
        <taxon>Pentapetalae</taxon>
        <taxon>asterids</taxon>
        <taxon>campanulids</taxon>
        <taxon>Apiales</taxon>
        <taxon>Apiaceae</taxon>
        <taxon>Apioideae</taxon>
        <taxon>apioid superclade</taxon>
        <taxon>Tordylieae</taxon>
        <taxon>Tordyliinae</taxon>
        <taxon>Heracleum</taxon>
    </lineage>
</organism>
<reference evidence="4" key="2">
    <citation type="submission" date="2023-05" db="EMBL/GenBank/DDBJ databases">
        <authorList>
            <person name="Schelkunov M.I."/>
        </authorList>
    </citation>
    <scope>NUCLEOTIDE SEQUENCE</scope>
    <source>
        <strain evidence="4">Hsosn_3</strain>
        <tissue evidence="4">Leaf</tissue>
    </source>
</reference>
<comment type="caution">
    <text evidence="4">The sequence shown here is derived from an EMBL/GenBank/DDBJ whole genome shotgun (WGS) entry which is preliminary data.</text>
</comment>
<sequence length="166" mass="19045">MVTYWPHITGEPEKYIGYRWFQKEKHGTTSLIEGDFLDTTLQLGKSYITKIEEFLEEEGYNQGGIFNCKNFQDKLNSRFACKVTAVFGWDGGPKPAVIQLKKLRYGSIKLGEHMPARVERTERKEELQLVGEATGECYDVVMFFGIIDILQDYDITKKLESASISI</sequence>
<evidence type="ECO:0000256" key="2">
    <source>
        <dbReference type="ARBA" id="ARBA00022777"/>
    </source>
</evidence>
<dbReference type="AlphaFoldDB" id="A0AAD8M5D3"/>
<keyword evidence="5" id="KW-1185">Reference proteome</keyword>
<dbReference type="Gene3D" id="3.30.810.10">
    <property type="entry name" value="2-Layer Sandwich"/>
    <property type="match status" value="1"/>
</dbReference>
<dbReference type="EMBL" id="JAUIZM010000009">
    <property type="protein sequence ID" value="KAK1362760.1"/>
    <property type="molecule type" value="Genomic_DNA"/>
</dbReference>
<reference evidence="4" key="1">
    <citation type="submission" date="2023-02" db="EMBL/GenBank/DDBJ databases">
        <title>Genome of toxic invasive species Heracleum sosnowskyi carries increased number of genes despite the absence of recent whole-genome duplications.</title>
        <authorList>
            <person name="Schelkunov M."/>
            <person name="Shtratnikova V."/>
            <person name="Makarenko M."/>
            <person name="Klepikova A."/>
            <person name="Omelchenko D."/>
            <person name="Novikova G."/>
            <person name="Obukhova E."/>
            <person name="Bogdanov V."/>
            <person name="Penin A."/>
            <person name="Logacheva M."/>
        </authorList>
    </citation>
    <scope>NUCLEOTIDE SEQUENCE</scope>
    <source>
        <strain evidence="4">Hsosn_3</strain>
        <tissue evidence="4">Leaf</tissue>
    </source>
</reference>
<dbReference type="InterPro" id="IPR023610">
    <property type="entry name" value="PInositol-4/5-P-5/4-kinase"/>
</dbReference>
<dbReference type="Proteomes" id="UP001237642">
    <property type="component" value="Unassembled WGS sequence"/>
</dbReference>
<evidence type="ECO:0000256" key="1">
    <source>
        <dbReference type="ARBA" id="ARBA00012172"/>
    </source>
</evidence>
<accession>A0AAD8M5D3</accession>